<evidence type="ECO:0000313" key="1">
    <source>
        <dbReference type="EMBL" id="GJU04737.1"/>
    </source>
</evidence>
<protein>
    <submittedName>
        <fullName evidence="1">Uncharacterized protein</fullName>
    </submittedName>
</protein>
<dbReference type="Proteomes" id="UP001151760">
    <property type="component" value="Unassembled WGS sequence"/>
</dbReference>
<reference evidence="1" key="1">
    <citation type="journal article" date="2022" name="Int. J. Mol. Sci.">
        <title>Draft Genome of Tanacetum Coccineum: Genomic Comparison of Closely Related Tanacetum-Family Plants.</title>
        <authorList>
            <person name="Yamashiro T."/>
            <person name="Shiraishi A."/>
            <person name="Nakayama K."/>
            <person name="Satake H."/>
        </authorList>
    </citation>
    <scope>NUCLEOTIDE SEQUENCE</scope>
</reference>
<name>A0ABQ5IWX0_9ASTR</name>
<sequence length="883" mass="96809">MASMNTRLNIKKLNGNIVHNYGGSKQVGFKQLGPGVETGVLTNNVYESGVTKHLGVAGIQQQNRLVKETNVTILAKSINLGIKKVATSVREPGKMQAIHILTSSWCLNRLEFKFVMGKQREKKIQSGFHLMFGDLNIKAHEKFHPGEMDHRLYGENAEAKIMVSSSRVKRKTMGGCNRIREKRKIRSNTYANERLVIGVASTVAWGADCADARYLFDGGVEWYGDVDEGSGGELGLVYEFGDVVSNGCVSGWDGEWMGCGRESVGHGMYDMFDEWIWGMDDEMGYLGMYWWLDMGEDIGFVLMMDEDFGMKFLGGMMIGFGDGFDGMVGDNDVKWKCVWMGYWWGLCGDVGGAGGECGRKIWILFWRGMGVDGGVGWVCLGYGEVNWKEMGGDCAVFHDVIVGLDVVLLVVGWRGGWGMWILGLMGRMVGMGFGDGLDARMGDGGEMLSGINMMGLRFDVWGENGNGIWWVDGCFGLKKSDVEECAMVGSVVRRFEMWGGGTGMIVILGDLGYYGKMIVGVLDGVLMWDALGLFGDMIDLGKFDYGGCLIGVIEGLSIFGRIVVWWGCIGIVKFGDEVILGDLVRGIGMDGIGFGNDVAEMMWGMGCIGFEMVINVFWDRMRGIGCSGFGILMRGGWVGTWWGVVVVDEGLSRSGDGWIYGWGWEGWISGYGAGDMVDVQYLRVLESWEIRIREWGGDGECDVGVLIWNMHCGGVGIGLVGGFRVDELHSKIAFGMGVEIWMFGVVDGRGGNKVILWMSVGNMWYYGGNDVDGVNGRLWLWGLRAMMFMDGVIGCFGDDGNIVGMVEGKIGEINADCDGHVGDGVGDLGWMDCFGIVDYGYGMIGWIGRGVCEWGCMMEGGCWGDDGLCDGEMVCYILRDCFE</sequence>
<evidence type="ECO:0000313" key="2">
    <source>
        <dbReference type="Proteomes" id="UP001151760"/>
    </source>
</evidence>
<organism evidence="1 2">
    <name type="scientific">Tanacetum coccineum</name>
    <dbReference type="NCBI Taxonomy" id="301880"/>
    <lineage>
        <taxon>Eukaryota</taxon>
        <taxon>Viridiplantae</taxon>
        <taxon>Streptophyta</taxon>
        <taxon>Embryophyta</taxon>
        <taxon>Tracheophyta</taxon>
        <taxon>Spermatophyta</taxon>
        <taxon>Magnoliopsida</taxon>
        <taxon>eudicotyledons</taxon>
        <taxon>Gunneridae</taxon>
        <taxon>Pentapetalae</taxon>
        <taxon>asterids</taxon>
        <taxon>campanulids</taxon>
        <taxon>Asterales</taxon>
        <taxon>Asteraceae</taxon>
        <taxon>Asteroideae</taxon>
        <taxon>Anthemideae</taxon>
        <taxon>Anthemidinae</taxon>
        <taxon>Tanacetum</taxon>
    </lineage>
</organism>
<keyword evidence="2" id="KW-1185">Reference proteome</keyword>
<reference evidence="1" key="2">
    <citation type="submission" date="2022-01" db="EMBL/GenBank/DDBJ databases">
        <authorList>
            <person name="Yamashiro T."/>
            <person name="Shiraishi A."/>
            <person name="Satake H."/>
            <person name="Nakayama K."/>
        </authorList>
    </citation>
    <scope>NUCLEOTIDE SEQUENCE</scope>
</reference>
<dbReference type="EMBL" id="BQNB010021279">
    <property type="protein sequence ID" value="GJU04737.1"/>
    <property type="molecule type" value="Genomic_DNA"/>
</dbReference>
<comment type="caution">
    <text evidence="1">The sequence shown here is derived from an EMBL/GenBank/DDBJ whole genome shotgun (WGS) entry which is preliminary data.</text>
</comment>
<gene>
    <name evidence="1" type="ORF">Tco_1121167</name>
</gene>
<proteinExistence type="predicted"/>
<accession>A0ABQ5IWX0</accession>